<feature type="region of interest" description="Disordered" evidence="8">
    <location>
        <begin position="43"/>
        <end position="136"/>
    </location>
</feature>
<dbReference type="GO" id="GO:0000932">
    <property type="term" value="C:P-body"/>
    <property type="evidence" value="ECO:0007669"/>
    <property type="project" value="UniProtKB-SubCell"/>
</dbReference>
<name>A0A9Q5HT55_SANBA</name>
<evidence type="ECO:0000313" key="10">
    <source>
        <dbReference type="EMBL" id="OCB85461.1"/>
    </source>
</evidence>
<evidence type="ECO:0000256" key="8">
    <source>
        <dbReference type="SAM" id="MobiDB-lite"/>
    </source>
</evidence>
<dbReference type="GO" id="GO:0000290">
    <property type="term" value="P:deadenylation-dependent decapping of nuclear-transcribed mRNA"/>
    <property type="evidence" value="ECO:0007669"/>
    <property type="project" value="InterPro"/>
</dbReference>
<dbReference type="InterPro" id="IPR019167">
    <property type="entry name" value="PAT1_dom"/>
</dbReference>
<accession>A0A9Q5HT55</accession>
<evidence type="ECO:0000256" key="2">
    <source>
        <dbReference type="ARBA" id="ARBA00004201"/>
    </source>
</evidence>
<keyword evidence="7" id="KW-0175">Coiled coil</keyword>
<keyword evidence="6" id="KW-0539">Nucleus</keyword>
<feature type="compositionally biased region" description="Polar residues" evidence="8">
    <location>
        <begin position="374"/>
        <end position="383"/>
    </location>
</feature>
<feature type="domain" description="mRNA decay factor PAT1" evidence="9">
    <location>
        <begin position="362"/>
        <end position="1070"/>
    </location>
</feature>
<evidence type="ECO:0000256" key="3">
    <source>
        <dbReference type="ARBA" id="ARBA00009138"/>
    </source>
</evidence>
<dbReference type="PANTHER" id="PTHR21551">
    <property type="entry name" value="TOPOISOMERASE II-ASSOCIATED PROTEIN PAT1"/>
    <property type="match status" value="1"/>
</dbReference>
<comment type="subcellular location">
    <subcellularLocation>
        <location evidence="2">Cytoplasm</location>
        <location evidence="2">P-body</location>
    </subcellularLocation>
    <subcellularLocation>
        <location evidence="1">Nucleus</location>
    </subcellularLocation>
</comment>
<comment type="caution">
    <text evidence="10">The sequence shown here is derived from an EMBL/GenBank/DDBJ whole genome shotgun (WGS) entry which is preliminary data.</text>
</comment>
<evidence type="ECO:0000256" key="7">
    <source>
        <dbReference type="SAM" id="Coils"/>
    </source>
</evidence>
<evidence type="ECO:0000256" key="6">
    <source>
        <dbReference type="ARBA" id="ARBA00023242"/>
    </source>
</evidence>
<feature type="compositionally biased region" description="Low complexity" evidence="8">
    <location>
        <begin position="98"/>
        <end position="116"/>
    </location>
</feature>
<dbReference type="AlphaFoldDB" id="A0A9Q5HT55"/>
<evidence type="ECO:0000256" key="4">
    <source>
        <dbReference type="ARBA" id="ARBA00022490"/>
    </source>
</evidence>
<feature type="region of interest" description="Disordered" evidence="8">
    <location>
        <begin position="156"/>
        <end position="185"/>
    </location>
</feature>
<feature type="compositionally biased region" description="Polar residues" evidence="8">
    <location>
        <begin position="279"/>
        <end position="296"/>
    </location>
</feature>
<feature type="region of interest" description="Disordered" evidence="8">
    <location>
        <begin position="266"/>
        <end position="299"/>
    </location>
</feature>
<sequence>MSFFGVESSNPIEDEKRRFLAGESTADEDIAVYNWGQEDYDGLGNALQEGGDELNDETFGSTGPVGKDFDFTAQALPELERRPKQGNVTTSSSSAHELQPQPQLHFQPQAQAQMQLTSEAPKSAQQARPTLASRESLWDDKSPFSVFRTSSSIGRKAGAGLTHQASSSVSSATRPSATNVLSQQSHSLALTQQSLTSISHAPQQAQTPSDGMVPGSRTLAEIEAEMRAQAQRARELKMQEQQQQLLLQQQQQQLQQQQLQQQQLLQQQHQHQLKPPRMRSQSPSVHRNAPINSPQAGYQVPPFALENYRQQQQQQQQQGILQDFNGMRVQEIQRSHPKDLAYGGMESQNRTRTPVDPIEFMLQKTAERERGLPQSLSHSRVPSQQLQLQQQQRLDNFDAQEQERRLRLGLSQGNVDEAQVNLRRQIAADQQRQAQLAAAGILDQRRDSPLDQLHHQYRLAMANELASKARGNEALANVFGGTNPAEMTQMQLQMQQRLLAQLAQQEFSQNLSGVNGINGQDGGSTVSEAQREQLRQEAMRKIMEAERQEGKRRRKAQKIAHMPHASQSRYNDLMTQSDKDFITRIQVSQLVTSDPYTEDFYAQVYGSLMRSRMGINASEERVLKFGSGEGVALGVAQRPGTRRQNAMQRMEAQVERIVSNARQREKEKGLHAIHSLQGALGKTAGRSYKAAPRQLLQVDTNGTTDAHGHISKEDVKRDAAGAAKEAAKRGREAFGFYADPAGTTRKEPLTHRECLIILESLYDSQLRIEQLRREQPPAEDDARTAEWEVIYKAETARQWNDLRVMVPIETSDPHPFISLLMPAKGKKLLPRLTRHLSTQQLLQVICLLVACFSQLDVVKNAAILDQQEDTPERKEVDKQTQLFLSTVLQSILPVIAKFNLGVVFGMMGLLMEHCDMRLVIHSRPGQSLLTAFLSRAEVIKSEMMAGSIDPSEIPTEEDLHSWQGVIVHLFQFLAPNLLSLFPSSRIALLRSPSTGVLSVEADLLDQPVWKFLATFALHADNDQQQFLVSTLREKILDNIVAVHKGLVDGEAEQNIKITNVNIFLHALGLDSSQITV</sequence>
<keyword evidence="5" id="KW-0694">RNA-binding</keyword>
<comment type="similarity">
    <text evidence="3">Belongs to the PAT1 family.</text>
</comment>
<dbReference type="PANTHER" id="PTHR21551:SF0">
    <property type="entry name" value="PROTEIN ASSOCIATED WITH TOPO II RELATED-1, ISOFORM A"/>
    <property type="match status" value="1"/>
</dbReference>
<evidence type="ECO:0000256" key="1">
    <source>
        <dbReference type="ARBA" id="ARBA00004123"/>
    </source>
</evidence>
<keyword evidence="4" id="KW-0963">Cytoplasm</keyword>
<reference evidence="10" key="1">
    <citation type="submission" date="2016-06" db="EMBL/GenBank/DDBJ databases">
        <title>Draft Genome sequence of the fungus Inonotus baumii.</title>
        <authorList>
            <person name="Zhu H."/>
            <person name="Lin W."/>
        </authorList>
    </citation>
    <scope>NUCLEOTIDE SEQUENCE</scope>
    <source>
        <strain evidence="10">821</strain>
    </source>
</reference>
<evidence type="ECO:0000313" key="11">
    <source>
        <dbReference type="Proteomes" id="UP000757232"/>
    </source>
</evidence>
<protein>
    <recommendedName>
        <fullName evidence="9">mRNA decay factor PAT1 domain-containing protein</fullName>
    </recommendedName>
</protein>
<feature type="compositionally biased region" description="Polar residues" evidence="8">
    <location>
        <begin position="117"/>
        <end position="128"/>
    </location>
</feature>
<dbReference type="GO" id="GO:0005634">
    <property type="term" value="C:nucleus"/>
    <property type="evidence" value="ECO:0007669"/>
    <property type="project" value="UniProtKB-SubCell"/>
</dbReference>
<dbReference type="Proteomes" id="UP000757232">
    <property type="component" value="Unassembled WGS sequence"/>
</dbReference>
<feature type="coiled-coil region" evidence="7">
    <location>
        <begin position="485"/>
        <end position="551"/>
    </location>
</feature>
<dbReference type="InterPro" id="IPR039900">
    <property type="entry name" value="Pat1-like"/>
</dbReference>
<dbReference type="Pfam" id="PF09770">
    <property type="entry name" value="PAT1"/>
    <property type="match status" value="1"/>
</dbReference>
<proteinExistence type="inferred from homology"/>
<feature type="compositionally biased region" description="Polar residues" evidence="8">
    <location>
        <begin position="86"/>
        <end position="96"/>
    </location>
</feature>
<dbReference type="GO" id="GO:0003723">
    <property type="term" value="F:RNA binding"/>
    <property type="evidence" value="ECO:0007669"/>
    <property type="project" value="UniProtKB-KW"/>
</dbReference>
<keyword evidence="11" id="KW-1185">Reference proteome</keyword>
<organism evidence="10 11">
    <name type="scientific">Sanghuangporus baumii</name>
    <name type="common">Phellinus baumii</name>
    <dbReference type="NCBI Taxonomy" id="108892"/>
    <lineage>
        <taxon>Eukaryota</taxon>
        <taxon>Fungi</taxon>
        <taxon>Dikarya</taxon>
        <taxon>Basidiomycota</taxon>
        <taxon>Agaricomycotina</taxon>
        <taxon>Agaricomycetes</taxon>
        <taxon>Hymenochaetales</taxon>
        <taxon>Hymenochaetaceae</taxon>
        <taxon>Sanghuangporus</taxon>
    </lineage>
</organism>
<dbReference type="OrthoDB" id="74835at2759"/>
<evidence type="ECO:0000256" key="5">
    <source>
        <dbReference type="ARBA" id="ARBA00022884"/>
    </source>
</evidence>
<feature type="region of interest" description="Disordered" evidence="8">
    <location>
        <begin position="366"/>
        <end position="393"/>
    </location>
</feature>
<evidence type="ECO:0000259" key="9">
    <source>
        <dbReference type="Pfam" id="PF09770"/>
    </source>
</evidence>
<feature type="compositionally biased region" description="Low complexity" evidence="8">
    <location>
        <begin position="165"/>
        <end position="177"/>
    </location>
</feature>
<gene>
    <name evidence="10" type="ORF">A7U60_g7470</name>
</gene>
<dbReference type="GO" id="GO:0033962">
    <property type="term" value="P:P-body assembly"/>
    <property type="evidence" value="ECO:0007669"/>
    <property type="project" value="TreeGrafter"/>
</dbReference>
<dbReference type="EMBL" id="LNZH02000209">
    <property type="protein sequence ID" value="OCB85461.1"/>
    <property type="molecule type" value="Genomic_DNA"/>
</dbReference>